<evidence type="ECO:0000256" key="1">
    <source>
        <dbReference type="ARBA" id="ARBA00022723"/>
    </source>
</evidence>
<dbReference type="FunFam" id="1.10.238.10:FF:000178">
    <property type="entry name" value="Calmodulin-2 A"/>
    <property type="match status" value="1"/>
</dbReference>
<dbReference type="InterPro" id="IPR011992">
    <property type="entry name" value="EF-hand-dom_pair"/>
</dbReference>
<reference evidence="5 6" key="1">
    <citation type="journal article" date="2022" name="Nat. Plants">
        <title>Genomes of leafy and leafless Platanthera orchids illuminate the evolution of mycoheterotrophy.</title>
        <authorList>
            <person name="Li M.H."/>
            <person name="Liu K.W."/>
            <person name="Li Z."/>
            <person name="Lu H.C."/>
            <person name="Ye Q.L."/>
            <person name="Zhang D."/>
            <person name="Wang J.Y."/>
            <person name="Li Y.F."/>
            <person name="Zhong Z.M."/>
            <person name="Liu X."/>
            <person name="Yu X."/>
            <person name="Liu D.K."/>
            <person name="Tu X.D."/>
            <person name="Liu B."/>
            <person name="Hao Y."/>
            <person name="Liao X.Y."/>
            <person name="Jiang Y.T."/>
            <person name="Sun W.H."/>
            <person name="Chen J."/>
            <person name="Chen Y.Q."/>
            <person name="Ai Y."/>
            <person name="Zhai J.W."/>
            <person name="Wu S.S."/>
            <person name="Zhou Z."/>
            <person name="Hsiao Y.Y."/>
            <person name="Wu W.L."/>
            <person name="Chen Y.Y."/>
            <person name="Lin Y.F."/>
            <person name="Hsu J.L."/>
            <person name="Li C.Y."/>
            <person name="Wang Z.W."/>
            <person name="Zhao X."/>
            <person name="Zhong W.Y."/>
            <person name="Ma X.K."/>
            <person name="Ma L."/>
            <person name="Huang J."/>
            <person name="Chen G.Z."/>
            <person name="Huang M.Z."/>
            <person name="Huang L."/>
            <person name="Peng D.H."/>
            <person name="Luo Y.B."/>
            <person name="Zou S.Q."/>
            <person name="Chen S.P."/>
            <person name="Lan S."/>
            <person name="Tsai W.C."/>
            <person name="Van de Peer Y."/>
            <person name="Liu Z.J."/>
        </authorList>
    </citation>
    <scope>NUCLEOTIDE SEQUENCE [LARGE SCALE GENOMIC DNA]</scope>
    <source>
        <strain evidence="5">Lor287</strain>
    </source>
</reference>
<keyword evidence="3" id="KW-0106">Calcium</keyword>
<feature type="domain" description="EF-hand" evidence="4">
    <location>
        <begin position="96"/>
        <end position="131"/>
    </location>
</feature>
<dbReference type="SUPFAM" id="SSF47473">
    <property type="entry name" value="EF-hand"/>
    <property type="match status" value="1"/>
</dbReference>
<dbReference type="InterPro" id="IPR002048">
    <property type="entry name" value="EF_hand_dom"/>
</dbReference>
<dbReference type="InterPro" id="IPR039647">
    <property type="entry name" value="EF_hand_pair_protein_CML-like"/>
</dbReference>
<dbReference type="Gene3D" id="1.10.238.10">
    <property type="entry name" value="EF-hand"/>
    <property type="match status" value="2"/>
</dbReference>
<dbReference type="Pfam" id="PF13499">
    <property type="entry name" value="EF-hand_7"/>
    <property type="match status" value="2"/>
</dbReference>
<name>A0AAP0AXG5_9ASPA</name>
<keyword evidence="1" id="KW-0479">Metal-binding</keyword>
<organism evidence="5 6">
    <name type="scientific">Platanthera zijinensis</name>
    <dbReference type="NCBI Taxonomy" id="2320716"/>
    <lineage>
        <taxon>Eukaryota</taxon>
        <taxon>Viridiplantae</taxon>
        <taxon>Streptophyta</taxon>
        <taxon>Embryophyta</taxon>
        <taxon>Tracheophyta</taxon>
        <taxon>Spermatophyta</taxon>
        <taxon>Magnoliopsida</taxon>
        <taxon>Liliopsida</taxon>
        <taxon>Asparagales</taxon>
        <taxon>Orchidaceae</taxon>
        <taxon>Orchidoideae</taxon>
        <taxon>Orchideae</taxon>
        <taxon>Orchidinae</taxon>
        <taxon>Platanthera</taxon>
    </lineage>
</organism>
<evidence type="ECO:0000259" key="4">
    <source>
        <dbReference type="PROSITE" id="PS50222"/>
    </source>
</evidence>
<dbReference type="InterPro" id="IPR018247">
    <property type="entry name" value="EF_Hand_1_Ca_BS"/>
</dbReference>
<dbReference type="PROSITE" id="PS00018">
    <property type="entry name" value="EF_HAND_1"/>
    <property type="match status" value="3"/>
</dbReference>
<dbReference type="AlphaFoldDB" id="A0AAP0AXG5"/>
<dbReference type="GO" id="GO:0043226">
    <property type="term" value="C:organelle"/>
    <property type="evidence" value="ECO:0007669"/>
    <property type="project" value="UniProtKB-ARBA"/>
</dbReference>
<sequence length="200" mass="22480">MLEESRHFVRIKHGADAGRKVTGKSLPFNGGAFIENEVSPSKWLPYGAESFSPKLYTMSLSHIALEKLFSYFDEDNDGKISSSELRACMTVINDELSLEEAKALVEMLDADGDGLLGLDDFIKFVEIGEKNGQNEKEMREAFQMYEMDSQGYITAMSLKRMLSGLGFSRNIEICRGVISKFDMNCDGVLSFEEFKIMMMA</sequence>
<feature type="domain" description="EF-hand" evidence="4">
    <location>
        <begin position="169"/>
        <end position="200"/>
    </location>
</feature>
<evidence type="ECO:0000256" key="2">
    <source>
        <dbReference type="ARBA" id="ARBA00022737"/>
    </source>
</evidence>
<proteinExistence type="predicted"/>
<dbReference type="Proteomes" id="UP001418222">
    <property type="component" value="Unassembled WGS sequence"/>
</dbReference>
<dbReference type="CDD" id="cd00051">
    <property type="entry name" value="EFh"/>
    <property type="match status" value="1"/>
</dbReference>
<accession>A0AAP0AXG5</accession>
<feature type="domain" description="EF-hand" evidence="4">
    <location>
        <begin position="133"/>
        <end position="168"/>
    </location>
</feature>
<protein>
    <submittedName>
        <fullName evidence="5">Calcium-binding protein CML19</fullName>
    </submittedName>
</protein>
<gene>
    <name evidence="5" type="primary">CML19</name>
    <name evidence="5" type="ORF">KSP39_PZI021034</name>
</gene>
<feature type="domain" description="EF-hand" evidence="4">
    <location>
        <begin position="60"/>
        <end position="95"/>
    </location>
</feature>
<dbReference type="PROSITE" id="PS50222">
    <property type="entry name" value="EF_HAND_2"/>
    <property type="match status" value="4"/>
</dbReference>
<comment type="caution">
    <text evidence="5">The sequence shown here is derived from an EMBL/GenBank/DDBJ whole genome shotgun (WGS) entry which is preliminary data.</text>
</comment>
<evidence type="ECO:0000313" key="5">
    <source>
        <dbReference type="EMBL" id="KAK8918613.1"/>
    </source>
</evidence>
<dbReference type="EMBL" id="JBBWWQ010000019">
    <property type="protein sequence ID" value="KAK8918613.1"/>
    <property type="molecule type" value="Genomic_DNA"/>
</dbReference>
<dbReference type="SMART" id="SM00054">
    <property type="entry name" value="EFh"/>
    <property type="match status" value="4"/>
</dbReference>
<keyword evidence="2" id="KW-0677">Repeat</keyword>
<dbReference type="PANTHER" id="PTHR10891">
    <property type="entry name" value="EF-HAND CALCIUM-BINDING DOMAIN CONTAINING PROTEIN"/>
    <property type="match status" value="1"/>
</dbReference>
<evidence type="ECO:0000313" key="6">
    <source>
        <dbReference type="Proteomes" id="UP001418222"/>
    </source>
</evidence>
<evidence type="ECO:0000256" key="3">
    <source>
        <dbReference type="ARBA" id="ARBA00022837"/>
    </source>
</evidence>
<keyword evidence="6" id="KW-1185">Reference proteome</keyword>
<dbReference type="GO" id="GO:0005509">
    <property type="term" value="F:calcium ion binding"/>
    <property type="evidence" value="ECO:0007669"/>
    <property type="project" value="InterPro"/>
</dbReference>